<evidence type="ECO:0000313" key="5">
    <source>
        <dbReference type="Proteomes" id="UP000002630"/>
    </source>
</evidence>
<evidence type="ECO:0000256" key="2">
    <source>
        <dbReference type="SAM" id="MobiDB-lite"/>
    </source>
</evidence>
<dbReference type="InterPro" id="IPR008922">
    <property type="entry name" value="Di-copper_centre_dom_sf"/>
</dbReference>
<dbReference type="EMBL" id="FN649743">
    <property type="protein sequence ID" value="CBJ31176.1"/>
    <property type="molecule type" value="Genomic_DNA"/>
</dbReference>
<accession>D7FSN5</accession>
<proteinExistence type="predicted"/>
<feature type="domain" description="Tyrosinase copper-binding" evidence="3">
    <location>
        <begin position="146"/>
        <end position="332"/>
    </location>
</feature>
<dbReference type="InterPro" id="IPR050316">
    <property type="entry name" value="Tyrosinase/Hemocyanin"/>
</dbReference>
<dbReference type="Proteomes" id="UP000002630">
    <property type="component" value="Linkage Group LG18"/>
</dbReference>
<feature type="compositionally biased region" description="Basic and acidic residues" evidence="2">
    <location>
        <begin position="526"/>
        <end position="546"/>
    </location>
</feature>
<dbReference type="SUPFAM" id="SSF48056">
    <property type="entry name" value="Di-copper centre-containing domain"/>
    <property type="match status" value="1"/>
</dbReference>
<dbReference type="InterPro" id="IPR002227">
    <property type="entry name" value="Tyrosinase_Cu-bd"/>
</dbReference>
<sequence>MAPSQSSELYPWTHLAEPYKKSLLAIDAGQDDYEACARWEVDGVELGTGPSVETVFRSPGIFPCTVTVSYPQRPLSGGHEDDSPETSGSLATVTHKFEVTVKYVRREIRDLTDRDRETFFNAVSVLQRVPSAVGREIYGDKYYSKDYFNRLHLFYGGHKDCDHWHDGAGFVTSHIALSLMYEQALQSVSPSIALPYWDFTIEGMLYDWRDFRTSSVFSDDWFGKASPRNVLMTPSRGRFGFVPVMANATEYSTLHNPYGLLRSPWNTHPEPFLTRHDRLFGYKNNRKPSGCKQYRDAARKDTWMLLTESMNAGAHGHIHELLGGAWSSDWSGFYNRTEKIILPFAHTIVPLMKYLWRTEYLQCETTCDFSVSWADCRCTLSAEAVAGQTPSEVLESSGVLSDAAGAFFYDEDLKLVDNLTDEQGHAHDRIPGYTADETKGIFTEMLRLLSTPMRIGSHYEGTSTNDVTFWVLHPTMDRLWHLNRLEDVNGEGFDETWRDDHFCYGHNPADVQPFHDLFLGQATGKGGHDQQRRAMRDERDAAKESGGEEQAAGAGTSGGSSGCGSIAPPKAYYTNQMLYELLKPDGMSIPYMYAHFEWPHCDVRGVHLRGREPRR</sequence>
<evidence type="ECO:0000313" key="4">
    <source>
        <dbReference type="EMBL" id="CBJ31176.1"/>
    </source>
</evidence>
<dbReference type="GO" id="GO:0016491">
    <property type="term" value="F:oxidoreductase activity"/>
    <property type="evidence" value="ECO:0007669"/>
    <property type="project" value="InterPro"/>
</dbReference>
<evidence type="ECO:0000256" key="1">
    <source>
        <dbReference type="ARBA" id="ARBA00022723"/>
    </source>
</evidence>
<name>D7FSN5_ECTSI</name>
<dbReference type="InParanoid" id="D7FSN5"/>
<dbReference type="OrthoDB" id="6132182at2759"/>
<feature type="region of interest" description="Disordered" evidence="2">
    <location>
        <begin position="519"/>
        <end position="564"/>
    </location>
</feature>
<gene>
    <name evidence="4" type="ORF">Esi_0237_0012</name>
</gene>
<reference evidence="4 5" key="1">
    <citation type="journal article" date="2010" name="Nature">
        <title>The Ectocarpus genome and the independent evolution of multicellularity in brown algae.</title>
        <authorList>
            <person name="Cock J.M."/>
            <person name="Sterck L."/>
            <person name="Rouze P."/>
            <person name="Scornet D."/>
            <person name="Allen A.E."/>
            <person name="Amoutzias G."/>
            <person name="Anthouard V."/>
            <person name="Artiguenave F."/>
            <person name="Aury J.M."/>
            <person name="Badger J.H."/>
            <person name="Beszteri B."/>
            <person name="Billiau K."/>
            <person name="Bonnet E."/>
            <person name="Bothwell J.H."/>
            <person name="Bowler C."/>
            <person name="Boyen C."/>
            <person name="Brownlee C."/>
            <person name="Carrano C.J."/>
            <person name="Charrier B."/>
            <person name="Cho G.Y."/>
            <person name="Coelho S.M."/>
            <person name="Collen J."/>
            <person name="Corre E."/>
            <person name="Da Silva C."/>
            <person name="Delage L."/>
            <person name="Delaroque N."/>
            <person name="Dittami S.M."/>
            <person name="Doulbeau S."/>
            <person name="Elias M."/>
            <person name="Farnham G."/>
            <person name="Gachon C.M."/>
            <person name="Gschloessl B."/>
            <person name="Heesch S."/>
            <person name="Jabbari K."/>
            <person name="Jubin C."/>
            <person name="Kawai H."/>
            <person name="Kimura K."/>
            <person name="Kloareg B."/>
            <person name="Kupper F.C."/>
            <person name="Lang D."/>
            <person name="Le Bail A."/>
            <person name="Leblanc C."/>
            <person name="Lerouge P."/>
            <person name="Lohr M."/>
            <person name="Lopez P.J."/>
            <person name="Martens C."/>
            <person name="Maumus F."/>
            <person name="Michel G."/>
            <person name="Miranda-Saavedra D."/>
            <person name="Morales J."/>
            <person name="Moreau H."/>
            <person name="Motomura T."/>
            <person name="Nagasato C."/>
            <person name="Napoli C.A."/>
            <person name="Nelson D.R."/>
            <person name="Nyvall-Collen P."/>
            <person name="Peters A.F."/>
            <person name="Pommier C."/>
            <person name="Potin P."/>
            <person name="Poulain J."/>
            <person name="Quesneville H."/>
            <person name="Read B."/>
            <person name="Rensing S.A."/>
            <person name="Ritter A."/>
            <person name="Rousvoal S."/>
            <person name="Samanta M."/>
            <person name="Samson G."/>
            <person name="Schroeder D.C."/>
            <person name="Segurens B."/>
            <person name="Strittmatter M."/>
            <person name="Tonon T."/>
            <person name="Tregear J.W."/>
            <person name="Valentin K."/>
            <person name="von Dassow P."/>
            <person name="Yamagishi T."/>
            <person name="Van de Peer Y."/>
            <person name="Wincker P."/>
        </authorList>
    </citation>
    <scope>NUCLEOTIDE SEQUENCE [LARGE SCALE GENOMIC DNA]</scope>
    <source>
        <strain evidence="5">Ec32 / CCAP1310/4</strain>
    </source>
</reference>
<dbReference type="EMBL" id="FN648417">
    <property type="protein sequence ID" value="CBJ31176.1"/>
    <property type="molecule type" value="Genomic_DNA"/>
</dbReference>
<dbReference type="GO" id="GO:0046872">
    <property type="term" value="F:metal ion binding"/>
    <property type="evidence" value="ECO:0007669"/>
    <property type="project" value="UniProtKB-KW"/>
</dbReference>
<evidence type="ECO:0000259" key="3">
    <source>
        <dbReference type="Pfam" id="PF00264"/>
    </source>
</evidence>
<dbReference type="Pfam" id="PF00264">
    <property type="entry name" value="Tyrosinase"/>
    <property type="match status" value="1"/>
</dbReference>
<dbReference type="AlphaFoldDB" id="D7FSN5"/>
<keyword evidence="5" id="KW-1185">Reference proteome</keyword>
<dbReference type="PANTHER" id="PTHR11474">
    <property type="entry name" value="TYROSINASE FAMILY MEMBER"/>
    <property type="match status" value="1"/>
</dbReference>
<protein>
    <submittedName>
        <fullName evidence="4">Scytonemin-related tyrosinase</fullName>
    </submittedName>
</protein>
<organism evidence="4 5">
    <name type="scientific">Ectocarpus siliculosus</name>
    <name type="common">Brown alga</name>
    <name type="synonym">Conferva siliculosa</name>
    <dbReference type="NCBI Taxonomy" id="2880"/>
    <lineage>
        <taxon>Eukaryota</taxon>
        <taxon>Sar</taxon>
        <taxon>Stramenopiles</taxon>
        <taxon>Ochrophyta</taxon>
        <taxon>PX clade</taxon>
        <taxon>Phaeophyceae</taxon>
        <taxon>Ectocarpales</taxon>
        <taxon>Ectocarpaceae</taxon>
        <taxon>Ectocarpus</taxon>
    </lineage>
</organism>
<dbReference type="Gene3D" id="1.10.1280.10">
    <property type="entry name" value="Di-copper center containing domain from catechol oxidase"/>
    <property type="match status" value="1"/>
</dbReference>
<keyword evidence="1" id="KW-0479">Metal-binding</keyword>